<accession>A0A543AZ25</accession>
<feature type="domain" description="Phosphoribosyltransferase" evidence="3">
    <location>
        <begin position="51"/>
        <end position="158"/>
    </location>
</feature>
<proteinExistence type="predicted"/>
<keyword evidence="5" id="KW-1185">Reference proteome</keyword>
<dbReference type="PANTHER" id="PTHR43864:SF1">
    <property type="entry name" value="XANTHINE PHOSPHORIBOSYLTRANSFERASE"/>
    <property type="match status" value="1"/>
</dbReference>
<dbReference type="InParanoid" id="A0A543AZ25"/>
<dbReference type="SUPFAM" id="SSF53271">
    <property type="entry name" value="PRTase-like"/>
    <property type="match status" value="1"/>
</dbReference>
<evidence type="ECO:0000256" key="2">
    <source>
        <dbReference type="ARBA" id="ARBA00022726"/>
    </source>
</evidence>
<dbReference type="InterPro" id="IPR050118">
    <property type="entry name" value="Pur/Pyrimidine_PRTase"/>
</dbReference>
<comment type="caution">
    <text evidence="4">The sequence shown here is derived from an EMBL/GenBank/DDBJ whole genome shotgun (WGS) entry which is preliminary data.</text>
</comment>
<reference evidence="4 5" key="1">
    <citation type="submission" date="2019-06" db="EMBL/GenBank/DDBJ databases">
        <title>Sequencing the genomes of 1000 actinobacteria strains.</title>
        <authorList>
            <person name="Klenk H.-P."/>
        </authorList>
    </citation>
    <scope>NUCLEOTIDE SEQUENCE [LARGE SCALE GENOMIC DNA]</scope>
    <source>
        <strain evidence="4 5">DSM 45928</strain>
    </source>
</reference>
<evidence type="ECO:0000256" key="1">
    <source>
        <dbReference type="ARBA" id="ARBA00022679"/>
    </source>
</evidence>
<dbReference type="AlphaFoldDB" id="A0A543AZ25"/>
<sequence>MTDPHDPIATAARLLRERTGWVGDRLATLAWWTDPELLRILGPALAGLAAERRPTLVAGVQSSGYLLAPLVATQLGVGMLGIQKQPQADGMILLATVEQTRAVGDATSPTELVLPGRPTADDRVLLVDDVVETGAQAAAVRDLVTTAGATWLGVVAMVSYRPEVDLDVLSLTTIGELTRTRDGG</sequence>
<organism evidence="4 5">
    <name type="scientific">Stackebrandtia endophytica</name>
    <dbReference type="NCBI Taxonomy" id="1496996"/>
    <lineage>
        <taxon>Bacteria</taxon>
        <taxon>Bacillati</taxon>
        <taxon>Actinomycetota</taxon>
        <taxon>Actinomycetes</taxon>
        <taxon>Glycomycetales</taxon>
        <taxon>Glycomycetaceae</taxon>
        <taxon>Stackebrandtia</taxon>
    </lineage>
</organism>
<keyword evidence="1 4" id="KW-0808">Transferase</keyword>
<dbReference type="RefSeq" id="WP_142041159.1">
    <property type="nucleotide sequence ID" value="NZ_JBHTGS010000001.1"/>
</dbReference>
<dbReference type="Proteomes" id="UP000317043">
    <property type="component" value="Unassembled WGS sequence"/>
</dbReference>
<evidence type="ECO:0000313" key="5">
    <source>
        <dbReference type="Proteomes" id="UP000317043"/>
    </source>
</evidence>
<evidence type="ECO:0000313" key="4">
    <source>
        <dbReference type="EMBL" id="TQL77770.1"/>
    </source>
</evidence>
<keyword evidence="2" id="KW-0660">Purine salvage</keyword>
<dbReference type="OrthoDB" id="7740853at2"/>
<dbReference type="Pfam" id="PF00156">
    <property type="entry name" value="Pribosyltran"/>
    <property type="match status" value="1"/>
</dbReference>
<dbReference type="GO" id="GO:0006166">
    <property type="term" value="P:purine ribonucleoside salvage"/>
    <property type="evidence" value="ECO:0007669"/>
    <property type="project" value="UniProtKB-KW"/>
</dbReference>
<gene>
    <name evidence="4" type="ORF">FB566_3337</name>
</gene>
<dbReference type="CDD" id="cd06223">
    <property type="entry name" value="PRTases_typeI"/>
    <property type="match status" value="1"/>
</dbReference>
<name>A0A543AZ25_9ACTN</name>
<dbReference type="GO" id="GO:0016757">
    <property type="term" value="F:glycosyltransferase activity"/>
    <property type="evidence" value="ECO:0007669"/>
    <property type="project" value="UniProtKB-KW"/>
</dbReference>
<dbReference type="PANTHER" id="PTHR43864">
    <property type="entry name" value="HYPOXANTHINE/GUANINE PHOSPHORIBOSYLTRANSFERASE"/>
    <property type="match status" value="1"/>
</dbReference>
<dbReference type="InterPro" id="IPR029057">
    <property type="entry name" value="PRTase-like"/>
</dbReference>
<evidence type="ECO:0000259" key="3">
    <source>
        <dbReference type="Pfam" id="PF00156"/>
    </source>
</evidence>
<dbReference type="Gene3D" id="3.40.50.2020">
    <property type="match status" value="1"/>
</dbReference>
<dbReference type="InterPro" id="IPR000836">
    <property type="entry name" value="PRTase_dom"/>
</dbReference>
<dbReference type="EMBL" id="VFOW01000001">
    <property type="protein sequence ID" value="TQL77770.1"/>
    <property type="molecule type" value="Genomic_DNA"/>
</dbReference>
<keyword evidence="4" id="KW-0328">Glycosyltransferase</keyword>
<protein>
    <submittedName>
        <fullName evidence="4">Adenine phosphoribosyltransferase</fullName>
    </submittedName>
</protein>